<sequence length="220" mass="24460">MKIQVVPELEPADEDELNALSDKLESIKKALRINTIQLCQMVEELRVVLPLMDNLRNLGKKIEEIRFRFAEPQGICENATDTNFQGLLPNNGGSLFSLSCTHQLGSVVDNIATLWCCVTTYGQLEMVDLASDKTHKGKSMELLTACDDAENPVLGSVKSMRLQDEETLELDKAIALFELPYTEGCELQKLPCWAEIQAINSLIDFFENGFLSAPLCSCSL</sequence>
<name>A0A2G9GAM2_9LAMI</name>
<proteinExistence type="predicted"/>
<dbReference type="AlphaFoldDB" id="A0A2G9GAM2"/>
<accession>A0A2G9GAM2</accession>
<dbReference type="Proteomes" id="UP000231279">
    <property type="component" value="Unassembled WGS sequence"/>
</dbReference>
<gene>
    <name evidence="1" type="ORF">CDL12_25246</name>
</gene>
<organism evidence="1 2">
    <name type="scientific">Handroanthus impetiginosus</name>
    <dbReference type="NCBI Taxonomy" id="429701"/>
    <lineage>
        <taxon>Eukaryota</taxon>
        <taxon>Viridiplantae</taxon>
        <taxon>Streptophyta</taxon>
        <taxon>Embryophyta</taxon>
        <taxon>Tracheophyta</taxon>
        <taxon>Spermatophyta</taxon>
        <taxon>Magnoliopsida</taxon>
        <taxon>eudicotyledons</taxon>
        <taxon>Gunneridae</taxon>
        <taxon>Pentapetalae</taxon>
        <taxon>asterids</taxon>
        <taxon>lamiids</taxon>
        <taxon>Lamiales</taxon>
        <taxon>Bignoniaceae</taxon>
        <taxon>Crescentiina</taxon>
        <taxon>Tabebuia alliance</taxon>
        <taxon>Handroanthus</taxon>
    </lineage>
</organism>
<dbReference type="EMBL" id="NKXS01006010">
    <property type="protein sequence ID" value="PIN02245.1"/>
    <property type="molecule type" value="Genomic_DNA"/>
</dbReference>
<comment type="caution">
    <text evidence="1">The sequence shown here is derived from an EMBL/GenBank/DDBJ whole genome shotgun (WGS) entry which is preliminary data.</text>
</comment>
<evidence type="ECO:0000313" key="1">
    <source>
        <dbReference type="EMBL" id="PIN02245.1"/>
    </source>
</evidence>
<protein>
    <submittedName>
        <fullName evidence="1">Uncharacterized protein</fullName>
    </submittedName>
</protein>
<evidence type="ECO:0000313" key="2">
    <source>
        <dbReference type="Proteomes" id="UP000231279"/>
    </source>
</evidence>
<keyword evidence="2" id="KW-1185">Reference proteome</keyword>
<reference evidence="2" key="1">
    <citation type="journal article" date="2018" name="Gigascience">
        <title>Genome assembly of the Pink Ipe (Handroanthus impetiginosus, Bignoniaceae), a highly valued, ecologically keystone Neotropical timber forest tree.</title>
        <authorList>
            <person name="Silva-Junior O.B."/>
            <person name="Grattapaglia D."/>
            <person name="Novaes E."/>
            <person name="Collevatti R.G."/>
        </authorList>
    </citation>
    <scope>NUCLEOTIDE SEQUENCE [LARGE SCALE GENOMIC DNA]</scope>
    <source>
        <strain evidence="2">cv. UFG-1</strain>
    </source>
</reference>